<dbReference type="KEGG" id="fcz:IMF26_09055"/>
<dbReference type="PANTHER" id="PTHR41774">
    <property type="match status" value="1"/>
</dbReference>
<dbReference type="FunFam" id="3.30.70.120:FF:000006">
    <property type="entry name" value="GTP cyclohydrolase 1 type 2 homolog"/>
    <property type="match status" value="1"/>
</dbReference>
<dbReference type="SUPFAM" id="SSF102705">
    <property type="entry name" value="NIF3 (NGG1p interacting factor 3)-like"/>
    <property type="match status" value="1"/>
</dbReference>
<organism evidence="1">
    <name type="scientific">Candidatus Fermentithermobacillus carboniphilus</name>
    <dbReference type="NCBI Taxonomy" id="3085328"/>
    <lineage>
        <taxon>Bacteria</taxon>
        <taxon>Bacillati</taxon>
        <taxon>Bacillota</taxon>
        <taxon>Candidatus Fermentithermobacillia</taxon>
        <taxon>Candidatus Fermentithermobacillales</taxon>
        <taxon>Candidatus Fermentithermobacillaceae</taxon>
        <taxon>Candidatus Fermentithermobacillus</taxon>
    </lineage>
</organism>
<reference evidence="1" key="1">
    <citation type="submission" date="2020-10" db="EMBL/GenBank/DDBJ databases">
        <authorList>
            <person name="Kadnikov V."/>
            <person name="Beletsky A.V."/>
            <person name="Mardanov A.V."/>
            <person name="Karnachuk O.V."/>
            <person name="Ravin N.V."/>
        </authorList>
    </citation>
    <scope>NUCLEOTIDE SEQUENCE</scope>
    <source>
        <strain evidence="1">Bu02</strain>
    </source>
</reference>
<name>A0AAT9LDA5_9FIRM</name>
<sequence length="402" mass="44404">MRLPVVVRITGLMERHGMGEMAVLSVPFSGTVEDLLEVIGRVVPHASPEEGECDWHPPELLVGEPDSRVVRIVFDTGLELDPGRLDSMFDSLQEGDCLVLLESTGTPLWNPPPPDRDRVRRSVTRTEMAKWTTGFLGRIERAGAALIWLGDTWEAWEKGPASLMSEKIKERLHVESVTPIEKVLVEKAFKVVVFVPRGHEDKVRNAMARAGAGHIGNYSHCTFQAPGKGTFLPLEGSNPYIGSTGKLEMTDEFRLETIVRERRLRMTIEAMLKSHPYEEVAYDVFRLENGSLVLGGALQVVLKEQVDIKELVEIFSGDMRCADLTPPGGTTDNVLVCRFCGPREISAAKRTGAGVVVYLEDTYPGMVWRRRFGICGIKAGKGVYADVLRALADSIAGELSAY</sequence>
<dbReference type="EMBL" id="CP062796">
    <property type="protein sequence ID" value="QUL98178.1"/>
    <property type="molecule type" value="Genomic_DNA"/>
</dbReference>
<dbReference type="PANTHER" id="PTHR41774:SF1">
    <property type="entry name" value="NGG1P INTERACTING FACTOR NIF3"/>
    <property type="match status" value="1"/>
</dbReference>
<dbReference type="InterPro" id="IPR015867">
    <property type="entry name" value="N-reg_PII/ATP_PRibTrfase_C"/>
</dbReference>
<accession>A0AAT9LDA5</accession>
<reference evidence="1" key="2">
    <citation type="journal article" date="2023" name="Biology">
        <title>Prokaryotic Life Associated with Coal-Fire Gas Vents Revealed by Metagenomics.</title>
        <authorList>
            <person name="Kadnikov V.V."/>
            <person name="Mardanov A.V."/>
            <person name="Beletsky A.V."/>
            <person name="Karnachuk O.V."/>
            <person name="Ravin N.V."/>
        </authorList>
    </citation>
    <scope>NUCLEOTIDE SEQUENCE</scope>
    <source>
        <strain evidence="1">Bu02</strain>
    </source>
</reference>
<evidence type="ECO:0000313" key="1">
    <source>
        <dbReference type="EMBL" id="QUL98178.1"/>
    </source>
</evidence>
<dbReference type="AlphaFoldDB" id="A0AAT9LDA5"/>
<dbReference type="InterPro" id="IPR036069">
    <property type="entry name" value="DUF34/NIF3_sf"/>
</dbReference>
<proteinExistence type="predicted"/>
<gene>
    <name evidence="1" type="ORF">IMF26_09055</name>
</gene>
<protein>
    <submittedName>
        <fullName evidence="1">Uncharacterized protein</fullName>
    </submittedName>
</protein>
<dbReference type="Gene3D" id="3.30.70.120">
    <property type="match status" value="1"/>
</dbReference>